<dbReference type="PANTHER" id="PTHR43441">
    <property type="entry name" value="RIBOSOMAL-PROTEIN-SERINE ACETYLTRANSFERASE"/>
    <property type="match status" value="1"/>
</dbReference>
<evidence type="ECO:0000259" key="2">
    <source>
        <dbReference type="PROSITE" id="PS51186"/>
    </source>
</evidence>
<protein>
    <recommendedName>
        <fullName evidence="2">N-acetyltransferase domain-containing protein</fullName>
    </recommendedName>
</protein>
<dbReference type="Gene3D" id="3.40.630.30">
    <property type="match status" value="1"/>
</dbReference>
<evidence type="ECO:0000313" key="3">
    <source>
        <dbReference type="EMBL" id="GID16015.1"/>
    </source>
</evidence>
<dbReference type="PROSITE" id="PS51186">
    <property type="entry name" value="GNAT"/>
    <property type="match status" value="1"/>
</dbReference>
<dbReference type="EMBL" id="BOMB01000051">
    <property type="protein sequence ID" value="GID16015.1"/>
    <property type="molecule type" value="Genomic_DNA"/>
</dbReference>
<dbReference type="AlphaFoldDB" id="A0A8J3JCS2"/>
<dbReference type="InterPro" id="IPR016181">
    <property type="entry name" value="Acyl_CoA_acyltransferase"/>
</dbReference>
<reference evidence="3" key="1">
    <citation type="submission" date="2021-01" db="EMBL/GenBank/DDBJ databases">
        <title>Whole genome shotgun sequence of Actinocatenispora rupis NBRC 107355.</title>
        <authorList>
            <person name="Komaki H."/>
            <person name="Tamura T."/>
        </authorList>
    </citation>
    <scope>NUCLEOTIDE SEQUENCE</scope>
    <source>
        <strain evidence="3">NBRC 107355</strain>
    </source>
</reference>
<evidence type="ECO:0000256" key="1">
    <source>
        <dbReference type="SAM" id="MobiDB-lite"/>
    </source>
</evidence>
<feature type="region of interest" description="Disordered" evidence="1">
    <location>
        <begin position="1"/>
        <end position="33"/>
    </location>
</feature>
<dbReference type="InterPro" id="IPR000182">
    <property type="entry name" value="GNAT_dom"/>
</dbReference>
<dbReference type="SUPFAM" id="SSF55729">
    <property type="entry name" value="Acyl-CoA N-acyltransferases (Nat)"/>
    <property type="match status" value="1"/>
</dbReference>
<name>A0A8J3JCS2_9ACTN</name>
<sequence>MVSSLPSGAGRRHRETPPRGGKRMPPGLGGGRHTVVTDVRTERLVLHPLTVAEAERVAAAEPTTADRWAADYPTDGDRKDARDLLELCATAGDPTPFGGYEIRLRDDGTAIGGLCFHRPPDEHGAVTIGYGVVGSARGHGYATEALHALLAVARSAGARTVRGDADHDNVASQRVMHGAGMRHVRSDEKVRYYEITFPRQ</sequence>
<dbReference type="Proteomes" id="UP000612808">
    <property type="component" value="Unassembled WGS sequence"/>
</dbReference>
<feature type="domain" description="N-acetyltransferase" evidence="2">
    <location>
        <begin position="55"/>
        <end position="198"/>
    </location>
</feature>
<comment type="caution">
    <text evidence="3">The sequence shown here is derived from an EMBL/GenBank/DDBJ whole genome shotgun (WGS) entry which is preliminary data.</text>
</comment>
<dbReference type="CDD" id="cd04301">
    <property type="entry name" value="NAT_SF"/>
    <property type="match status" value="1"/>
</dbReference>
<organism evidence="3 4">
    <name type="scientific">Actinocatenispora rupis</name>
    <dbReference type="NCBI Taxonomy" id="519421"/>
    <lineage>
        <taxon>Bacteria</taxon>
        <taxon>Bacillati</taxon>
        <taxon>Actinomycetota</taxon>
        <taxon>Actinomycetes</taxon>
        <taxon>Micromonosporales</taxon>
        <taxon>Micromonosporaceae</taxon>
        <taxon>Actinocatenispora</taxon>
    </lineage>
</organism>
<gene>
    <name evidence="3" type="ORF">Aru02nite_69040</name>
</gene>
<keyword evidence="4" id="KW-1185">Reference proteome</keyword>
<dbReference type="GO" id="GO:1990189">
    <property type="term" value="F:protein N-terminal-serine acetyltransferase activity"/>
    <property type="evidence" value="ECO:0007669"/>
    <property type="project" value="TreeGrafter"/>
</dbReference>
<dbReference type="PANTHER" id="PTHR43441:SF6">
    <property type="entry name" value="N-ACETYLTRANSFERASE DOMAIN-CONTAINING PROTEIN"/>
    <property type="match status" value="1"/>
</dbReference>
<dbReference type="Pfam" id="PF13302">
    <property type="entry name" value="Acetyltransf_3"/>
    <property type="match status" value="1"/>
</dbReference>
<dbReference type="GO" id="GO:0005737">
    <property type="term" value="C:cytoplasm"/>
    <property type="evidence" value="ECO:0007669"/>
    <property type="project" value="TreeGrafter"/>
</dbReference>
<proteinExistence type="predicted"/>
<evidence type="ECO:0000313" key="4">
    <source>
        <dbReference type="Proteomes" id="UP000612808"/>
    </source>
</evidence>
<dbReference type="InterPro" id="IPR051908">
    <property type="entry name" value="Ribosomal_N-acetyltransferase"/>
</dbReference>
<dbReference type="GO" id="GO:0008999">
    <property type="term" value="F:protein-N-terminal-alanine acetyltransferase activity"/>
    <property type="evidence" value="ECO:0007669"/>
    <property type="project" value="TreeGrafter"/>
</dbReference>
<accession>A0A8J3JCS2</accession>